<keyword evidence="2" id="KW-1185">Reference proteome</keyword>
<dbReference type="Proteomes" id="UP000295252">
    <property type="component" value="Chromosome I"/>
</dbReference>
<gene>
    <name evidence="1" type="ORF">GSCOC_T00016466001</name>
</gene>
<dbReference type="OMA" id="GWCRPRR"/>
<evidence type="ECO:0000313" key="2">
    <source>
        <dbReference type="Proteomes" id="UP000295252"/>
    </source>
</evidence>
<sequence>MLLRRGGITISLFSNSTAVVGWCRTRRGQRRRKGSSIRLGSKRRGFCLGSRQVVHWRVVLSPFRALHKLIMEMATNGRLVEGYHWSLPFLRPQIFPLC</sequence>
<dbReference type="EMBL" id="HG739095">
    <property type="protein sequence ID" value="CDP03952.1"/>
    <property type="molecule type" value="Genomic_DNA"/>
</dbReference>
<dbReference type="Gramene" id="CDP03952">
    <property type="protein sequence ID" value="CDP03952"/>
    <property type="gene ID" value="GSCOC_T00016466001"/>
</dbReference>
<reference evidence="2" key="1">
    <citation type="journal article" date="2014" name="Science">
        <title>The coffee genome provides insight into the convergent evolution of caffeine biosynthesis.</title>
        <authorList>
            <person name="Denoeud F."/>
            <person name="Carretero-Paulet L."/>
            <person name="Dereeper A."/>
            <person name="Droc G."/>
            <person name="Guyot R."/>
            <person name="Pietrella M."/>
            <person name="Zheng C."/>
            <person name="Alberti A."/>
            <person name="Anthony F."/>
            <person name="Aprea G."/>
            <person name="Aury J.M."/>
            <person name="Bento P."/>
            <person name="Bernard M."/>
            <person name="Bocs S."/>
            <person name="Campa C."/>
            <person name="Cenci A."/>
            <person name="Combes M.C."/>
            <person name="Crouzillat D."/>
            <person name="Da Silva C."/>
            <person name="Daddiego L."/>
            <person name="De Bellis F."/>
            <person name="Dussert S."/>
            <person name="Garsmeur O."/>
            <person name="Gayraud T."/>
            <person name="Guignon V."/>
            <person name="Jahn K."/>
            <person name="Jamilloux V."/>
            <person name="Joet T."/>
            <person name="Labadie K."/>
            <person name="Lan T."/>
            <person name="Leclercq J."/>
            <person name="Lepelley M."/>
            <person name="Leroy T."/>
            <person name="Li L.T."/>
            <person name="Librado P."/>
            <person name="Lopez L."/>
            <person name="Munoz A."/>
            <person name="Noel B."/>
            <person name="Pallavicini A."/>
            <person name="Perrotta G."/>
            <person name="Poncet V."/>
            <person name="Pot D."/>
            <person name="Priyono X."/>
            <person name="Rigoreau M."/>
            <person name="Rouard M."/>
            <person name="Rozas J."/>
            <person name="Tranchant-Dubreuil C."/>
            <person name="VanBuren R."/>
            <person name="Zhang Q."/>
            <person name="Andrade A.C."/>
            <person name="Argout X."/>
            <person name="Bertrand B."/>
            <person name="de Kochko A."/>
            <person name="Graziosi G."/>
            <person name="Henry R.J."/>
            <person name="Jayarama X."/>
            <person name="Ming R."/>
            <person name="Nagai C."/>
            <person name="Rounsley S."/>
            <person name="Sankoff D."/>
            <person name="Giuliano G."/>
            <person name="Albert V.A."/>
            <person name="Wincker P."/>
            <person name="Lashermes P."/>
        </authorList>
    </citation>
    <scope>NUCLEOTIDE SEQUENCE [LARGE SCALE GENOMIC DNA]</scope>
    <source>
        <strain evidence="2">cv. DH200-94</strain>
    </source>
</reference>
<dbReference type="AlphaFoldDB" id="A0A068U6K8"/>
<organism evidence="1 2">
    <name type="scientific">Coffea canephora</name>
    <name type="common">Robusta coffee</name>
    <dbReference type="NCBI Taxonomy" id="49390"/>
    <lineage>
        <taxon>Eukaryota</taxon>
        <taxon>Viridiplantae</taxon>
        <taxon>Streptophyta</taxon>
        <taxon>Embryophyta</taxon>
        <taxon>Tracheophyta</taxon>
        <taxon>Spermatophyta</taxon>
        <taxon>Magnoliopsida</taxon>
        <taxon>eudicotyledons</taxon>
        <taxon>Gunneridae</taxon>
        <taxon>Pentapetalae</taxon>
        <taxon>asterids</taxon>
        <taxon>lamiids</taxon>
        <taxon>Gentianales</taxon>
        <taxon>Rubiaceae</taxon>
        <taxon>Ixoroideae</taxon>
        <taxon>Gardenieae complex</taxon>
        <taxon>Bertiereae - Coffeeae clade</taxon>
        <taxon>Coffeeae</taxon>
        <taxon>Coffea</taxon>
    </lineage>
</organism>
<dbReference type="OrthoDB" id="1022321at2759"/>
<dbReference type="PhylomeDB" id="A0A068U6K8"/>
<accession>A0A068U6K8</accession>
<evidence type="ECO:0000313" key="1">
    <source>
        <dbReference type="EMBL" id="CDP03952.1"/>
    </source>
</evidence>
<proteinExistence type="predicted"/>
<dbReference type="InParanoid" id="A0A068U6K8"/>
<protein>
    <submittedName>
        <fullName evidence="1">Uncharacterized protein</fullName>
    </submittedName>
</protein>
<name>A0A068U6K8_COFCA</name>